<evidence type="ECO:0000313" key="2">
    <source>
        <dbReference type="EMBL" id="SEM38241.1"/>
    </source>
</evidence>
<dbReference type="PANTHER" id="PTHR20974:SF0">
    <property type="entry name" value="UPF0585 PROTEIN CG18661"/>
    <property type="match status" value="1"/>
</dbReference>
<feature type="compositionally biased region" description="Basic and acidic residues" evidence="1">
    <location>
        <begin position="1"/>
        <end position="12"/>
    </location>
</feature>
<feature type="region of interest" description="Disordered" evidence="1">
    <location>
        <begin position="1"/>
        <end position="20"/>
    </location>
</feature>
<dbReference type="EMBL" id="FOAN01000010">
    <property type="protein sequence ID" value="SEM38241.1"/>
    <property type="molecule type" value="Genomic_DNA"/>
</dbReference>
<evidence type="ECO:0008006" key="4">
    <source>
        <dbReference type="Google" id="ProtNLM"/>
    </source>
</evidence>
<dbReference type="OrthoDB" id="5525831at2"/>
<accession>A0A1H7XWZ8</accession>
<name>A0A1H7XWZ8_9HYPH</name>
<evidence type="ECO:0000313" key="3">
    <source>
        <dbReference type="Proteomes" id="UP000199664"/>
    </source>
</evidence>
<evidence type="ECO:0000256" key="1">
    <source>
        <dbReference type="SAM" id="MobiDB-lite"/>
    </source>
</evidence>
<organism evidence="2 3">
    <name type="scientific">Bosea lupini</name>
    <dbReference type="NCBI Taxonomy" id="1036779"/>
    <lineage>
        <taxon>Bacteria</taxon>
        <taxon>Pseudomonadati</taxon>
        <taxon>Pseudomonadota</taxon>
        <taxon>Alphaproteobacteria</taxon>
        <taxon>Hyphomicrobiales</taxon>
        <taxon>Boseaceae</taxon>
        <taxon>Bosea</taxon>
    </lineage>
</organism>
<reference evidence="3" key="1">
    <citation type="submission" date="2016-10" db="EMBL/GenBank/DDBJ databases">
        <authorList>
            <person name="Varghese N."/>
            <person name="Submissions S."/>
        </authorList>
    </citation>
    <scope>NUCLEOTIDE SEQUENCE [LARGE SCALE GENOMIC DNA]</scope>
    <source>
        <strain evidence="3">LMG 26383,CCUG 61248,R- 45681</strain>
    </source>
</reference>
<keyword evidence="3" id="KW-1185">Reference proteome</keyword>
<sequence>MPQDDLHHRDPRQLAPATQRNREPILAVLRQVLPHQGLVLEVASGSGEHAVHFAGAFPDLSFQPSDPDPAALASIDAWARTSTLPNLRPAIRLDTMAPRWPVTQADAILCINMIHISPWAATEGLIRHAAELLPAGGPLYLYGPYRQHDVPLAASNAVFDDSLRRRNPKWGLRELEAVAELARAAGFGEPQVTPMPANNLSVVFRKL</sequence>
<dbReference type="InterPro" id="IPR010342">
    <property type="entry name" value="DUF938"/>
</dbReference>
<gene>
    <name evidence="2" type="ORF">SAMN04515666_110218</name>
</gene>
<dbReference type="InterPro" id="IPR029063">
    <property type="entry name" value="SAM-dependent_MTases_sf"/>
</dbReference>
<dbReference type="STRING" id="1036779.SAMN04515666_110218"/>
<protein>
    <recommendedName>
        <fullName evidence="4">SAM-dependent methyltransferase</fullName>
    </recommendedName>
</protein>
<dbReference type="Proteomes" id="UP000199664">
    <property type="component" value="Unassembled WGS sequence"/>
</dbReference>
<dbReference type="PANTHER" id="PTHR20974">
    <property type="entry name" value="UPF0585 PROTEIN CG18661"/>
    <property type="match status" value="1"/>
</dbReference>
<dbReference type="Gene3D" id="3.40.50.150">
    <property type="entry name" value="Vaccinia Virus protein VP39"/>
    <property type="match status" value="1"/>
</dbReference>
<dbReference type="RefSeq" id="WP_091841281.1">
    <property type="nucleotide sequence ID" value="NZ_FOAN01000010.1"/>
</dbReference>
<dbReference type="SUPFAM" id="SSF53335">
    <property type="entry name" value="S-adenosyl-L-methionine-dependent methyltransferases"/>
    <property type="match status" value="1"/>
</dbReference>
<proteinExistence type="predicted"/>
<dbReference type="Pfam" id="PF06080">
    <property type="entry name" value="DUF938"/>
    <property type="match status" value="1"/>
</dbReference>
<dbReference type="AlphaFoldDB" id="A0A1H7XWZ8"/>